<keyword evidence="2 4" id="KW-0808">Transferase</keyword>
<evidence type="ECO:0000256" key="5">
    <source>
        <dbReference type="RuleBase" id="RU000416"/>
    </source>
</evidence>
<dbReference type="Gene3D" id="3.40.50.150">
    <property type="entry name" value="Vaccinia Virus protein VP39"/>
    <property type="match status" value="1"/>
</dbReference>
<dbReference type="InterPro" id="IPR001525">
    <property type="entry name" value="C5_MeTfrase"/>
</dbReference>
<evidence type="ECO:0000313" key="7">
    <source>
        <dbReference type="EMBL" id="DAE27001.1"/>
    </source>
</evidence>
<keyword evidence="1 4" id="KW-0489">Methyltransferase</keyword>
<dbReference type="EC" id="2.1.1.37" evidence="6"/>
<proteinExistence type="inferred from homology"/>
<dbReference type="GO" id="GO:0032259">
    <property type="term" value="P:methylation"/>
    <property type="evidence" value="ECO:0007669"/>
    <property type="project" value="UniProtKB-KW"/>
</dbReference>
<dbReference type="CDD" id="cd00315">
    <property type="entry name" value="Cyt_C5_DNA_methylase"/>
    <property type="match status" value="1"/>
</dbReference>
<dbReference type="PROSITE" id="PS51679">
    <property type="entry name" value="SAM_MT_C5"/>
    <property type="match status" value="1"/>
</dbReference>
<feature type="active site" evidence="4">
    <location>
        <position position="75"/>
    </location>
</feature>
<dbReference type="Gene3D" id="3.90.120.10">
    <property type="entry name" value="DNA Methylase, subunit A, domain 2"/>
    <property type="match status" value="1"/>
</dbReference>
<evidence type="ECO:0000256" key="6">
    <source>
        <dbReference type="RuleBase" id="RU000417"/>
    </source>
</evidence>
<dbReference type="PRINTS" id="PR00105">
    <property type="entry name" value="C5METTRFRASE"/>
</dbReference>
<dbReference type="EMBL" id="BK015826">
    <property type="protein sequence ID" value="DAE27001.1"/>
    <property type="molecule type" value="Genomic_DNA"/>
</dbReference>
<dbReference type="NCBIfam" id="TIGR00675">
    <property type="entry name" value="dcm"/>
    <property type="match status" value="1"/>
</dbReference>
<dbReference type="InterPro" id="IPR018117">
    <property type="entry name" value="C5_DNA_meth_AS"/>
</dbReference>
<evidence type="ECO:0000256" key="2">
    <source>
        <dbReference type="ARBA" id="ARBA00022679"/>
    </source>
</evidence>
<dbReference type="PROSITE" id="PS00095">
    <property type="entry name" value="C5_MTASE_2"/>
    <property type="match status" value="1"/>
</dbReference>
<dbReference type="GO" id="GO:0003677">
    <property type="term" value="F:DNA binding"/>
    <property type="evidence" value="ECO:0007669"/>
    <property type="project" value="TreeGrafter"/>
</dbReference>
<protein>
    <recommendedName>
        <fullName evidence="6">Cytosine-specific methyltransferase</fullName>
        <ecNumber evidence="6">2.1.1.37</ecNumber>
    </recommendedName>
</protein>
<dbReference type="PANTHER" id="PTHR10629">
    <property type="entry name" value="CYTOSINE-SPECIFIC METHYLTRANSFERASE"/>
    <property type="match status" value="1"/>
</dbReference>
<dbReference type="Pfam" id="PF00145">
    <property type="entry name" value="DNA_methylase"/>
    <property type="match status" value="1"/>
</dbReference>
<dbReference type="InterPro" id="IPR050390">
    <property type="entry name" value="C5-Methyltransferase"/>
</dbReference>
<name>A0A8S5R7E9_9VIRU</name>
<dbReference type="SUPFAM" id="SSF53335">
    <property type="entry name" value="S-adenosyl-L-methionine-dependent methyltransferases"/>
    <property type="match status" value="1"/>
</dbReference>
<dbReference type="GO" id="GO:0003886">
    <property type="term" value="F:DNA (cytosine-5-)-methyltransferase activity"/>
    <property type="evidence" value="ECO:0007669"/>
    <property type="project" value="UniProtKB-EC"/>
</dbReference>
<accession>A0A8S5R7E9</accession>
<dbReference type="GO" id="GO:0044027">
    <property type="term" value="P:negative regulation of gene expression via chromosomal CpG island methylation"/>
    <property type="evidence" value="ECO:0007669"/>
    <property type="project" value="TreeGrafter"/>
</dbReference>
<evidence type="ECO:0000256" key="4">
    <source>
        <dbReference type="PROSITE-ProRule" id="PRU01016"/>
    </source>
</evidence>
<dbReference type="InterPro" id="IPR029063">
    <property type="entry name" value="SAM-dependent_MTases_sf"/>
</dbReference>
<reference evidence="7" key="1">
    <citation type="journal article" date="2021" name="Proc. Natl. Acad. Sci. U.S.A.">
        <title>A Catalog of Tens of Thousands of Viruses from Human Metagenomes Reveals Hidden Associations with Chronic Diseases.</title>
        <authorList>
            <person name="Tisza M.J."/>
            <person name="Buck C.B."/>
        </authorList>
    </citation>
    <scope>NUCLEOTIDE SEQUENCE</scope>
    <source>
        <strain evidence="7">Cthq354</strain>
    </source>
</reference>
<organism evidence="7">
    <name type="scientific">virus sp. cthq354</name>
    <dbReference type="NCBI Taxonomy" id="2826812"/>
    <lineage>
        <taxon>Viruses</taxon>
    </lineage>
</organism>
<dbReference type="PANTHER" id="PTHR10629:SF52">
    <property type="entry name" value="DNA (CYTOSINE-5)-METHYLTRANSFERASE 1"/>
    <property type="match status" value="1"/>
</dbReference>
<comment type="similarity">
    <text evidence="4 5">Belongs to the class I-like SAM-binding methyltransferase superfamily. C5-methyltransferase family.</text>
</comment>
<comment type="catalytic activity">
    <reaction evidence="6">
        <text>a 2'-deoxycytidine in DNA + S-adenosyl-L-methionine = a 5-methyl-2'-deoxycytidine in DNA + S-adenosyl-L-homocysteine + H(+)</text>
        <dbReference type="Rhea" id="RHEA:13681"/>
        <dbReference type="Rhea" id="RHEA-COMP:11369"/>
        <dbReference type="Rhea" id="RHEA-COMP:11370"/>
        <dbReference type="ChEBI" id="CHEBI:15378"/>
        <dbReference type="ChEBI" id="CHEBI:57856"/>
        <dbReference type="ChEBI" id="CHEBI:59789"/>
        <dbReference type="ChEBI" id="CHEBI:85452"/>
        <dbReference type="ChEBI" id="CHEBI:85454"/>
        <dbReference type="EC" id="2.1.1.37"/>
    </reaction>
</comment>
<evidence type="ECO:0000256" key="1">
    <source>
        <dbReference type="ARBA" id="ARBA00022603"/>
    </source>
</evidence>
<dbReference type="InterPro" id="IPR031303">
    <property type="entry name" value="C5_meth_CS"/>
</dbReference>
<keyword evidence="3 4" id="KW-0949">S-adenosyl-L-methionine</keyword>
<dbReference type="PROSITE" id="PS00094">
    <property type="entry name" value="C5_MTASE_1"/>
    <property type="match status" value="1"/>
</dbReference>
<sequence>MRVVDLFSGCGGLSLGFENAGYNIVAAYDNWQPAITVYEANFNHPIFNVNLSDEDSAVKYITEHRPDMIIGGPPCQDFSSAGKRNENNGRGDLTISYAKIISTLRPSWFVMENVSTITKTTKLAVARDLFKKSGYGLTQIVLNAALCGVPQRRKRFIMIGHLGAQDDFMLDVIKNRLSHKEMTVKDYFGEHLDVEYYYRHPRSYARRGIFSVNEPSPTIRGVNRPIPDGYKIHSNDPIQSLSGVRPLTTKERSMIQTFPENFTFIGGKSDLEQMIGNAVPVKLGEFIASAINTYIETPKGSN</sequence>
<evidence type="ECO:0000256" key="3">
    <source>
        <dbReference type="ARBA" id="ARBA00022691"/>
    </source>
</evidence>